<protein>
    <submittedName>
        <fullName evidence="6">Uncharacterized protein</fullName>
    </submittedName>
</protein>
<dbReference type="EMBL" id="RXIC02000026">
    <property type="protein sequence ID" value="KAB1203920.1"/>
    <property type="molecule type" value="Genomic_DNA"/>
</dbReference>
<organism evidence="6 7">
    <name type="scientific">Morella rubra</name>
    <name type="common">Chinese bayberry</name>
    <dbReference type="NCBI Taxonomy" id="262757"/>
    <lineage>
        <taxon>Eukaryota</taxon>
        <taxon>Viridiplantae</taxon>
        <taxon>Streptophyta</taxon>
        <taxon>Embryophyta</taxon>
        <taxon>Tracheophyta</taxon>
        <taxon>Spermatophyta</taxon>
        <taxon>Magnoliopsida</taxon>
        <taxon>eudicotyledons</taxon>
        <taxon>Gunneridae</taxon>
        <taxon>Pentapetalae</taxon>
        <taxon>rosids</taxon>
        <taxon>fabids</taxon>
        <taxon>Fagales</taxon>
        <taxon>Myricaceae</taxon>
        <taxon>Morella</taxon>
    </lineage>
</organism>
<keyword evidence="2" id="KW-0539">Nucleus</keyword>
<comment type="caution">
    <text evidence="6">The sequence shown here is derived from an EMBL/GenBank/DDBJ whole genome shotgun (WGS) entry which is preliminary data.</text>
</comment>
<feature type="compositionally biased region" description="Polar residues" evidence="3">
    <location>
        <begin position="313"/>
        <end position="358"/>
    </location>
</feature>
<keyword evidence="7" id="KW-1185">Reference proteome</keyword>
<comment type="subcellular location">
    <subcellularLocation>
        <location evidence="1">Nucleus</location>
    </subcellularLocation>
</comment>
<dbReference type="GO" id="GO:0005634">
    <property type="term" value="C:nucleus"/>
    <property type="evidence" value="ECO:0007669"/>
    <property type="project" value="UniProtKB-SubCell"/>
</dbReference>
<feature type="domain" description="HTH myb-type" evidence="5">
    <location>
        <begin position="196"/>
        <end position="252"/>
    </location>
</feature>
<dbReference type="SUPFAM" id="SSF46689">
    <property type="entry name" value="Homeodomain-like"/>
    <property type="match status" value="1"/>
</dbReference>
<feature type="region of interest" description="Disordered" evidence="3">
    <location>
        <begin position="293"/>
        <end position="358"/>
    </location>
</feature>
<name>A0A6A1UXW3_9ROSI</name>
<dbReference type="OrthoDB" id="608866at2759"/>
<dbReference type="PANTHER" id="PTHR47206">
    <property type="entry name" value="HOMEODOMAIN-LIKE SUPERFAMILY PROTEIN"/>
    <property type="match status" value="1"/>
</dbReference>
<evidence type="ECO:0000256" key="3">
    <source>
        <dbReference type="SAM" id="MobiDB-lite"/>
    </source>
</evidence>
<dbReference type="PANTHER" id="PTHR47206:SF1">
    <property type="entry name" value="HOMEODOMAIN-LIKE SUPERFAMILY PROTEIN"/>
    <property type="match status" value="1"/>
</dbReference>
<feature type="region of interest" description="Disordered" evidence="3">
    <location>
        <begin position="177"/>
        <end position="204"/>
    </location>
</feature>
<gene>
    <name evidence="6" type="ORF">CJ030_MR8G020739</name>
</gene>
<dbReference type="InterPro" id="IPR017930">
    <property type="entry name" value="Myb_dom"/>
</dbReference>
<evidence type="ECO:0000256" key="2">
    <source>
        <dbReference type="ARBA" id="ARBA00023242"/>
    </source>
</evidence>
<dbReference type="PROSITE" id="PS51294">
    <property type="entry name" value="HTH_MYB"/>
    <property type="match status" value="1"/>
</dbReference>
<dbReference type="InterPro" id="IPR001005">
    <property type="entry name" value="SANT/Myb"/>
</dbReference>
<feature type="region of interest" description="Disordered" evidence="3">
    <location>
        <begin position="605"/>
        <end position="624"/>
    </location>
</feature>
<evidence type="ECO:0000256" key="1">
    <source>
        <dbReference type="ARBA" id="ARBA00004123"/>
    </source>
</evidence>
<feature type="domain" description="Myb-like" evidence="4">
    <location>
        <begin position="195"/>
        <end position="248"/>
    </location>
</feature>
<dbReference type="CDD" id="cd11660">
    <property type="entry name" value="SANT_TRF"/>
    <property type="match status" value="1"/>
</dbReference>
<feature type="region of interest" description="Disordered" evidence="3">
    <location>
        <begin position="251"/>
        <end position="270"/>
    </location>
</feature>
<dbReference type="Proteomes" id="UP000516437">
    <property type="component" value="Chromosome 8"/>
</dbReference>
<accession>A0A6A1UXW3</accession>
<evidence type="ECO:0000313" key="7">
    <source>
        <dbReference type="Proteomes" id="UP000516437"/>
    </source>
</evidence>
<sequence>MVEKNEKLMKGFISEEDISTLLQRYTATTVLTLLQEVAHCPDVKIDWNALVRNTSTGISDAREYQMLWRHLAYRQTLLDKLEYGGHPVDDDSDLEYETEACPAFSSDEAAACVKVLIGSSLPSESSLPNSSVVEAPLTINIPNGLSSRASSNSEATCSMQGMNITVPVSLQKLPLSAATPGEGLDGNGSACGNFPPRRKRKPWSETEDMELIAAVKKCGEGNWAIILREDFKGDRTASQLSQRWATIRKRRGNLDVGPNSTGSQLSEARRAAHHAMSLALDMPVKNLTAVRSVGGNASTSSPVPPTAEAAMVATSSMQPRDQGQEGSSPNKSSPVGSLGSTVKSQVSSIKPSTKPTIYSDSSLSATAVAAGAGARIASPSDVASLIKAARADNGVHVKPIGGSTKLSMPGDVSIPSETQTKVHYGCTALEAKPYSFYHSVTVTNTASHPGLVKAVSRTFQLQHSPSTLAPSSNLSFGQTNAVSCSLPSGLLPKQEVKTAEQIKVSNCSYLLKEVAEEGAHIAQSEQVKEDKALSRDMKAEFKQQITNVKNLNSSLNMKSADSDHKAVIDNCAEATQNRNGNGILGSPVGGNNQSALEVICKNQDTNGEQGDLPTINADGCSQKL</sequence>
<dbReference type="PROSITE" id="PS50090">
    <property type="entry name" value="MYB_LIKE"/>
    <property type="match status" value="1"/>
</dbReference>
<dbReference type="Gene3D" id="1.10.10.60">
    <property type="entry name" value="Homeodomain-like"/>
    <property type="match status" value="1"/>
</dbReference>
<dbReference type="Pfam" id="PF00249">
    <property type="entry name" value="Myb_DNA-binding"/>
    <property type="match status" value="1"/>
</dbReference>
<evidence type="ECO:0000259" key="4">
    <source>
        <dbReference type="PROSITE" id="PS50090"/>
    </source>
</evidence>
<evidence type="ECO:0000259" key="5">
    <source>
        <dbReference type="PROSITE" id="PS51294"/>
    </source>
</evidence>
<dbReference type="AlphaFoldDB" id="A0A6A1UXW3"/>
<dbReference type="InterPro" id="IPR009057">
    <property type="entry name" value="Homeodomain-like_sf"/>
</dbReference>
<dbReference type="SMART" id="SM00717">
    <property type="entry name" value="SANT"/>
    <property type="match status" value="1"/>
</dbReference>
<proteinExistence type="predicted"/>
<reference evidence="6 7" key="1">
    <citation type="journal article" date="2019" name="Plant Biotechnol. J.">
        <title>The red bayberry genome and genetic basis of sex determination.</title>
        <authorList>
            <person name="Jia H.M."/>
            <person name="Jia H.J."/>
            <person name="Cai Q.L."/>
            <person name="Wang Y."/>
            <person name="Zhao H.B."/>
            <person name="Yang W.F."/>
            <person name="Wang G.Y."/>
            <person name="Li Y.H."/>
            <person name="Zhan D.L."/>
            <person name="Shen Y.T."/>
            <person name="Niu Q.F."/>
            <person name="Chang L."/>
            <person name="Qiu J."/>
            <person name="Zhao L."/>
            <person name="Xie H.B."/>
            <person name="Fu W.Y."/>
            <person name="Jin J."/>
            <person name="Li X.W."/>
            <person name="Jiao Y."/>
            <person name="Zhou C.C."/>
            <person name="Tu T."/>
            <person name="Chai C.Y."/>
            <person name="Gao J.L."/>
            <person name="Fan L.J."/>
            <person name="van de Weg E."/>
            <person name="Wang J.Y."/>
            <person name="Gao Z.S."/>
        </authorList>
    </citation>
    <scope>NUCLEOTIDE SEQUENCE [LARGE SCALE GENOMIC DNA]</scope>
    <source>
        <tissue evidence="6">Leaves</tissue>
    </source>
</reference>
<evidence type="ECO:0000313" key="6">
    <source>
        <dbReference type="EMBL" id="KAB1203920.1"/>
    </source>
</evidence>